<dbReference type="AlphaFoldDB" id="A0AAV9J469"/>
<gene>
    <name evidence="1" type="ORF">LTR36_010415</name>
</gene>
<dbReference type="EMBL" id="JAVFHQ010000085">
    <property type="protein sequence ID" value="KAK4539704.1"/>
    <property type="molecule type" value="Genomic_DNA"/>
</dbReference>
<sequence length="145" mass="16663">MAPRNGFGTRLTDYIKTNPRNAKMADFFYEPEYVCRATQTYPRFDLLLPGSPVSVDFEFQHFMRDDCKDGDRTGRAAVTNVRKDVILDVYAVYPREEGVRKMMPPEEPMDNDLDILFDNGAVPTNKVDIWIKEIVKNRTVIVHGG</sequence>
<evidence type="ECO:0000313" key="2">
    <source>
        <dbReference type="Proteomes" id="UP001324427"/>
    </source>
</evidence>
<protein>
    <submittedName>
        <fullName evidence="1">Uncharacterized protein</fullName>
    </submittedName>
</protein>
<reference evidence="1 2" key="1">
    <citation type="submission" date="2021-11" db="EMBL/GenBank/DDBJ databases">
        <title>Black yeast isolated from Biological Soil Crust.</title>
        <authorList>
            <person name="Kurbessoian T."/>
        </authorList>
    </citation>
    <scope>NUCLEOTIDE SEQUENCE [LARGE SCALE GENOMIC DNA]</scope>
    <source>
        <strain evidence="1 2">CCFEE 5522</strain>
    </source>
</reference>
<name>A0AAV9J469_9PEZI</name>
<organism evidence="1 2">
    <name type="scientific">Oleoguttula mirabilis</name>
    <dbReference type="NCBI Taxonomy" id="1507867"/>
    <lineage>
        <taxon>Eukaryota</taxon>
        <taxon>Fungi</taxon>
        <taxon>Dikarya</taxon>
        <taxon>Ascomycota</taxon>
        <taxon>Pezizomycotina</taxon>
        <taxon>Dothideomycetes</taxon>
        <taxon>Dothideomycetidae</taxon>
        <taxon>Mycosphaerellales</taxon>
        <taxon>Teratosphaeriaceae</taxon>
        <taxon>Oleoguttula</taxon>
    </lineage>
</organism>
<accession>A0AAV9J469</accession>
<evidence type="ECO:0000313" key="1">
    <source>
        <dbReference type="EMBL" id="KAK4539704.1"/>
    </source>
</evidence>
<proteinExistence type="predicted"/>
<comment type="caution">
    <text evidence="1">The sequence shown here is derived from an EMBL/GenBank/DDBJ whole genome shotgun (WGS) entry which is preliminary data.</text>
</comment>
<dbReference type="Proteomes" id="UP001324427">
    <property type="component" value="Unassembled WGS sequence"/>
</dbReference>
<keyword evidence="2" id="KW-1185">Reference proteome</keyword>